<dbReference type="OrthoDB" id="195961at2"/>
<dbReference type="GO" id="GO:0016020">
    <property type="term" value="C:membrane"/>
    <property type="evidence" value="ECO:0007669"/>
    <property type="project" value="InterPro"/>
</dbReference>
<dbReference type="InterPro" id="IPR006644">
    <property type="entry name" value="Cadg"/>
</dbReference>
<organism evidence="2 3">
    <name type="scientific">Nibricoccus aquaticus</name>
    <dbReference type="NCBI Taxonomy" id="2576891"/>
    <lineage>
        <taxon>Bacteria</taxon>
        <taxon>Pseudomonadati</taxon>
        <taxon>Verrucomicrobiota</taxon>
        <taxon>Opitutia</taxon>
        <taxon>Opitutales</taxon>
        <taxon>Opitutaceae</taxon>
        <taxon>Nibricoccus</taxon>
    </lineage>
</organism>
<evidence type="ECO:0000313" key="3">
    <source>
        <dbReference type="Proteomes" id="UP000217265"/>
    </source>
</evidence>
<evidence type="ECO:0000313" key="2">
    <source>
        <dbReference type="EMBL" id="ATC62979.1"/>
    </source>
</evidence>
<dbReference type="InterPro" id="IPR015919">
    <property type="entry name" value="Cadherin-like_sf"/>
</dbReference>
<dbReference type="InterPro" id="IPR013783">
    <property type="entry name" value="Ig-like_fold"/>
</dbReference>
<evidence type="ECO:0000259" key="1">
    <source>
        <dbReference type="SMART" id="SM00736"/>
    </source>
</evidence>
<feature type="domain" description="Dystroglycan-type cadherin-like" evidence="1">
    <location>
        <begin position="607"/>
        <end position="695"/>
    </location>
</feature>
<dbReference type="InterPro" id="IPR024079">
    <property type="entry name" value="MetalloPept_cat_dom_sf"/>
</dbReference>
<dbReference type="Gene3D" id="3.40.390.10">
    <property type="entry name" value="Collagenase (Catalytic Domain)"/>
    <property type="match status" value="1"/>
</dbReference>
<gene>
    <name evidence="2" type="ORF">CMV30_02805</name>
</gene>
<dbReference type="GO" id="GO:0008237">
    <property type="term" value="F:metallopeptidase activity"/>
    <property type="evidence" value="ECO:0007669"/>
    <property type="project" value="InterPro"/>
</dbReference>
<protein>
    <recommendedName>
        <fullName evidence="1">Dystroglycan-type cadherin-like domain-containing protein</fullName>
    </recommendedName>
</protein>
<dbReference type="SUPFAM" id="SSF55486">
    <property type="entry name" value="Metalloproteases ('zincins'), catalytic domain"/>
    <property type="match status" value="1"/>
</dbReference>
<sequence>MFKKDTFSRRIFSVLLLVVVGVTAFLLSHNSTPENAATGHVVSAPARASVFSSMGSSEAISPAVASTVTTASRAIYRFETPVVPGKPAVIAARFATPSAAEATIRSARLIELVEGSLSSLRQGDTIQLPLPDNRFVTGRINIVQRESGGQVLVGGQLTGDIKGTFSLGEDESRLGGVIFPTEGKVAYEIETGTDGAAYLLEKNKGSVVCMELPVVVVSRAVVRDAQRGAIAESYVVPDSSTLTTSAAASPEYLLSSRPTATVVAYLDFDGETVTDSYWNGGNAINASASGLSASQITEVWQRVSEDYRPFNIDVTTSRSRYDNAPAGSRMRCIVTQTSSWYGSAGGVAYIGSLSASGSSMSSTIPCWVFADMLGVNARYVSEAISHELGHTLGLSHDGLNDSSGNLYQGYYSGHGSGATSWAPIMGSGYYSSVIQWSNGNYSNNGNSGNNTENDLAIISDSRNRAGYMTDDAAATRATASALRFSSGSTVSTVGTIERSGDVDMYSFTTSGGGVTFTLVAEAGSVSAQADLDASATLTDASGNTLATSNPTGSLYPSISTTLAAGTYYLAITGVGEGSVPGTGYTNYGSLGRYEITGSVVSSAAQPPAITSAASASAVISASFSFQVTASNSPTSYSASGLPSGLSINTSSGLISGTVSSSATAGVYSVNLTATNASGSGTQTLSLTLTNPVPAAPSITSGSTGSVVRGNSFSHQIVASNSPTSYGASGLPSGLSINTSTGLISGTVSTSATVAVYSVSLTATNAGGTGTQTFSLTVTAPLPSAPVISSASSGSAVIGSAFSHQVLASNSPTSYAASGLPSGVSINSSSGLISGTVSTSATAGVSSVTLYATNAGGTGTQTFSLTLTNPLPSAPVISGLAAESTLRGTAFSYQITASNSPTSYNATGLPSGLSINTSSGLISGSVSTSVAAGIYPITLTATNAGGSGTRALSLTVTAPIISVPVITSASSARVVLGVAFNFQIVANNSPTVYAAAGLPTGMSINNLTGAISGSVPVTQATGNYVVTVTVTNAGGSSTQQLTLEVKSAYAAWAQDKQIGDINSVSSADPDGDGMGNLLEYAFDLSPSSPDTVAVTQVTVANVSGTKRMEISFIRPANRPDLVYTVEVSANMQTWTAGHAYGTSVSNGSGLPTQEMERTSLGAAGERIRVRDIGGVGQRFIRVKVNSL</sequence>
<dbReference type="SUPFAM" id="SSF49313">
    <property type="entry name" value="Cadherin-like"/>
    <property type="match status" value="5"/>
</dbReference>
<accession>A0A290Q2T9</accession>
<dbReference type="SMART" id="SM00736">
    <property type="entry name" value="CADG"/>
    <property type="match status" value="3"/>
</dbReference>
<proteinExistence type="predicted"/>
<dbReference type="EMBL" id="CP023344">
    <property type="protein sequence ID" value="ATC62979.1"/>
    <property type="molecule type" value="Genomic_DNA"/>
</dbReference>
<feature type="domain" description="Dystroglycan-type cadherin-like" evidence="1">
    <location>
        <begin position="785"/>
        <end position="873"/>
    </location>
</feature>
<keyword evidence="3" id="KW-1185">Reference proteome</keyword>
<dbReference type="Gene3D" id="2.60.40.10">
    <property type="entry name" value="Immunoglobulins"/>
    <property type="match status" value="5"/>
</dbReference>
<reference evidence="2 3" key="1">
    <citation type="submission" date="2017-09" db="EMBL/GenBank/DDBJ databases">
        <title>Complete genome sequence of Verrucomicrobial strain HZ-65, isolated from freshwater.</title>
        <authorList>
            <person name="Choi A."/>
        </authorList>
    </citation>
    <scope>NUCLEOTIDE SEQUENCE [LARGE SCALE GENOMIC DNA]</scope>
    <source>
        <strain evidence="2 3">HZ-65</strain>
    </source>
</reference>
<dbReference type="KEGG" id="vbh:CMV30_02805"/>
<dbReference type="Gene3D" id="2.60.120.380">
    <property type="match status" value="1"/>
</dbReference>
<dbReference type="Proteomes" id="UP000217265">
    <property type="component" value="Chromosome"/>
</dbReference>
<dbReference type="Pfam" id="PF05345">
    <property type="entry name" value="He_PIG"/>
    <property type="match status" value="5"/>
</dbReference>
<dbReference type="AlphaFoldDB" id="A0A290Q2T9"/>
<dbReference type="Pfam" id="PF13582">
    <property type="entry name" value="Reprolysin_3"/>
    <property type="match status" value="1"/>
</dbReference>
<feature type="domain" description="Dystroglycan-type cadherin-like" evidence="1">
    <location>
        <begin position="698"/>
        <end position="784"/>
    </location>
</feature>
<dbReference type="GO" id="GO:0005509">
    <property type="term" value="F:calcium ion binding"/>
    <property type="evidence" value="ECO:0007669"/>
    <property type="project" value="InterPro"/>
</dbReference>
<name>A0A290Q2T9_9BACT</name>